<reference evidence="17 18" key="1">
    <citation type="submission" date="2017-03" db="EMBL/GenBank/DDBJ databases">
        <title>Complete genome sequence of Candidatus 'Thiodictyon syntrophicum' sp. nov. strain Cad16T, a photolithoautotroph purple sulfur bacterium isolated from an alpine meromictic lake.</title>
        <authorList>
            <person name="Luedin S.M."/>
            <person name="Pothier J.F."/>
            <person name="Danza F."/>
            <person name="Storelli N."/>
            <person name="Wittwer M."/>
            <person name="Tonolla M."/>
        </authorList>
    </citation>
    <scope>NUCLEOTIDE SEQUENCE [LARGE SCALE GENOMIC DNA]</scope>
    <source>
        <strain evidence="17 18">Cad16T</strain>
    </source>
</reference>
<feature type="modified residue" description="4-aspartylphosphate" evidence="11">
    <location>
        <position position="719"/>
    </location>
</feature>
<dbReference type="EMBL" id="CP020370">
    <property type="protein sequence ID" value="AUB84144.1"/>
    <property type="molecule type" value="Genomic_DNA"/>
</dbReference>
<dbReference type="InterPro" id="IPR011006">
    <property type="entry name" value="CheY-like_superfamily"/>
</dbReference>
<protein>
    <recommendedName>
        <fullName evidence="10">Sensory/regulatory protein RpfC</fullName>
        <ecNumber evidence="2">2.7.13.3</ecNumber>
    </recommendedName>
</protein>
<dbReference type="SMART" id="SM00388">
    <property type="entry name" value="HisKA"/>
    <property type="match status" value="1"/>
</dbReference>
<proteinExistence type="predicted"/>
<sequence>MPTPVPEQAAATSYPFVRAIVPLALLLAGFLALIGIDVYTDHSIRQLTVSNDEGWARLRDAEQVGADLSRIEAAVYQMAGTRGGPAQARISRNLRNLIDGTGARLTVLAQGGEIDPRNAADLDGPYASPTPPDETPHGALGHYPLEVGDLVPKLAAVNEKVTVLAQLLSERDAAWELRDTAAQAQSVAAVQDFLGTLPPVFFRLNEQVNRLLDDARQRLADLQGQVDAQRRHLRGIEGVLVVLVILAVLVLIYAYALRLERDKRQLRLARDEMARCRDAADAANRSKSVFLANMSHEIRTPMNAVIGMTSLVLDSELAPKQRHDVKTILNSANALLGLLNDILDFSRIEAQQVQLERRSFDLVEVVEEVVRTFSDTSRRTGVALYYRIDPNFPRAAVGDALRLRQILVNLVGNAFKFTTRGYVRIDAGLELERSGLVTLRFQVADTGVGIPRNRQAGIFSRFAQADETIYRKHGGSGLGLSISQKLTELMDGRMWVESEPGAGSRFVFTVRLPRAQGRPLPDLGTPRLLVAGTDAIAMGLVCERMIQLGCRAECVFEAAAADARLKAAAAARDPFRIVVLEKSLCDATTTDILTFLREIPVAPDLALIALSEPDKDESERLADGSHVLCVTEPLIVGELLTHMQDFAEAQRRAAARTEAPARAHPRGTYCILLVEDNHVNSVIARRVLEKDDHQVTEALDGVVALNALAAADYDLVLMDVQMPTMDGLEATRIIRALEHGAVSERPEVVPADLAGRLAGRHTPVIAMTANAMAGDRELCLAAGMDDYITKPFKREEMLETVHRVMDARQAPAAAAIPAAVDPGATA</sequence>
<dbReference type="InterPro" id="IPR036097">
    <property type="entry name" value="HisK_dim/P_sf"/>
</dbReference>
<evidence type="ECO:0000256" key="2">
    <source>
        <dbReference type="ARBA" id="ARBA00012438"/>
    </source>
</evidence>
<dbReference type="PROSITE" id="PS50109">
    <property type="entry name" value="HIS_KIN"/>
    <property type="match status" value="1"/>
</dbReference>
<evidence type="ECO:0000256" key="7">
    <source>
        <dbReference type="ARBA" id="ARBA00022840"/>
    </source>
</evidence>
<dbReference type="SUPFAM" id="SSF52172">
    <property type="entry name" value="CheY-like"/>
    <property type="match status" value="1"/>
</dbReference>
<evidence type="ECO:0000256" key="5">
    <source>
        <dbReference type="ARBA" id="ARBA00022741"/>
    </source>
</evidence>
<evidence type="ECO:0000256" key="1">
    <source>
        <dbReference type="ARBA" id="ARBA00000085"/>
    </source>
</evidence>
<evidence type="ECO:0000256" key="14">
    <source>
        <dbReference type="SAM" id="Phobius"/>
    </source>
</evidence>
<dbReference type="SUPFAM" id="SSF47384">
    <property type="entry name" value="Homodimeric domain of signal transducing histidine kinase"/>
    <property type="match status" value="1"/>
</dbReference>
<evidence type="ECO:0000313" key="17">
    <source>
        <dbReference type="EMBL" id="AUB84144.1"/>
    </source>
</evidence>
<evidence type="ECO:0000256" key="9">
    <source>
        <dbReference type="ARBA" id="ARBA00064003"/>
    </source>
</evidence>
<keyword evidence="5" id="KW-0547">Nucleotide-binding</keyword>
<comment type="subunit">
    <text evidence="9">At low DSF concentrations, interacts with RpfF.</text>
</comment>
<dbReference type="SUPFAM" id="SSF55874">
    <property type="entry name" value="ATPase domain of HSP90 chaperone/DNA topoisomerase II/histidine kinase"/>
    <property type="match status" value="1"/>
</dbReference>
<dbReference type="InterPro" id="IPR003661">
    <property type="entry name" value="HisK_dim/P_dom"/>
</dbReference>
<dbReference type="CDD" id="cd17546">
    <property type="entry name" value="REC_hyHK_CKI1_RcsC-like"/>
    <property type="match status" value="1"/>
</dbReference>
<keyword evidence="18" id="KW-1185">Reference proteome</keyword>
<dbReference type="PANTHER" id="PTHR45339:SF5">
    <property type="entry name" value="HISTIDINE KINASE"/>
    <property type="match status" value="1"/>
</dbReference>
<dbReference type="Gene3D" id="1.10.287.130">
    <property type="match status" value="1"/>
</dbReference>
<feature type="domain" description="Histidine kinase" evidence="15">
    <location>
        <begin position="293"/>
        <end position="516"/>
    </location>
</feature>
<dbReference type="AlphaFoldDB" id="A0A2K8UEZ1"/>
<feature type="region of interest" description="Disordered" evidence="13">
    <location>
        <begin position="118"/>
        <end position="140"/>
    </location>
</feature>
<keyword evidence="8" id="KW-0902">Two-component regulatory system</keyword>
<dbReference type="CDD" id="cd00082">
    <property type="entry name" value="HisKA"/>
    <property type="match status" value="1"/>
</dbReference>
<accession>A0A2K8UEZ1</accession>
<dbReference type="CDD" id="cd16922">
    <property type="entry name" value="HATPase_EvgS-ArcB-TorS-like"/>
    <property type="match status" value="1"/>
</dbReference>
<evidence type="ECO:0000256" key="10">
    <source>
        <dbReference type="ARBA" id="ARBA00068150"/>
    </source>
</evidence>
<dbReference type="PROSITE" id="PS50110">
    <property type="entry name" value="RESPONSE_REGULATORY"/>
    <property type="match status" value="1"/>
</dbReference>
<dbReference type="KEGG" id="tsy:THSYN_26540"/>
<evidence type="ECO:0000256" key="12">
    <source>
        <dbReference type="SAM" id="Coils"/>
    </source>
</evidence>
<keyword evidence="14" id="KW-0812">Transmembrane</keyword>
<evidence type="ECO:0000259" key="16">
    <source>
        <dbReference type="PROSITE" id="PS50110"/>
    </source>
</evidence>
<dbReference type="PRINTS" id="PR00344">
    <property type="entry name" value="BCTRLSENSOR"/>
</dbReference>
<dbReference type="GO" id="GO:0005524">
    <property type="term" value="F:ATP binding"/>
    <property type="evidence" value="ECO:0007669"/>
    <property type="project" value="UniProtKB-KW"/>
</dbReference>
<evidence type="ECO:0000259" key="15">
    <source>
        <dbReference type="PROSITE" id="PS50109"/>
    </source>
</evidence>
<keyword evidence="3 11" id="KW-0597">Phosphoprotein</keyword>
<evidence type="ECO:0000256" key="13">
    <source>
        <dbReference type="SAM" id="MobiDB-lite"/>
    </source>
</evidence>
<dbReference type="Pfam" id="PF00512">
    <property type="entry name" value="HisKA"/>
    <property type="match status" value="1"/>
</dbReference>
<dbReference type="PANTHER" id="PTHR45339">
    <property type="entry name" value="HYBRID SIGNAL TRANSDUCTION HISTIDINE KINASE J"/>
    <property type="match status" value="1"/>
</dbReference>
<dbReference type="InterPro" id="IPR004358">
    <property type="entry name" value="Sig_transdc_His_kin-like_C"/>
</dbReference>
<feature type="domain" description="Response regulatory" evidence="16">
    <location>
        <begin position="670"/>
        <end position="805"/>
    </location>
</feature>
<dbReference type="Pfam" id="PF02518">
    <property type="entry name" value="HATPase_c"/>
    <property type="match status" value="1"/>
</dbReference>
<dbReference type="InterPro" id="IPR005467">
    <property type="entry name" value="His_kinase_dom"/>
</dbReference>
<comment type="catalytic activity">
    <reaction evidence="1">
        <text>ATP + protein L-histidine = ADP + protein N-phospho-L-histidine.</text>
        <dbReference type="EC" id="2.7.13.3"/>
    </reaction>
</comment>
<evidence type="ECO:0000256" key="6">
    <source>
        <dbReference type="ARBA" id="ARBA00022777"/>
    </source>
</evidence>
<organism evidence="17 18">
    <name type="scientific">Candidatus Thiodictyon syntrophicum</name>
    <dbReference type="NCBI Taxonomy" id="1166950"/>
    <lineage>
        <taxon>Bacteria</taxon>
        <taxon>Pseudomonadati</taxon>
        <taxon>Pseudomonadota</taxon>
        <taxon>Gammaproteobacteria</taxon>
        <taxon>Chromatiales</taxon>
        <taxon>Chromatiaceae</taxon>
        <taxon>Thiodictyon</taxon>
    </lineage>
</organism>
<dbReference type="Gene3D" id="3.40.50.2300">
    <property type="match status" value="1"/>
</dbReference>
<feature type="transmembrane region" description="Helical" evidence="14">
    <location>
        <begin position="20"/>
        <end position="39"/>
    </location>
</feature>
<evidence type="ECO:0000256" key="8">
    <source>
        <dbReference type="ARBA" id="ARBA00023012"/>
    </source>
</evidence>
<gene>
    <name evidence="17" type="ORF">THSYN_26540</name>
</gene>
<dbReference type="Gene3D" id="3.30.565.10">
    <property type="entry name" value="Histidine kinase-like ATPase, C-terminal domain"/>
    <property type="match status" value="1"/>
</dbReference>
<evidence type="ECO:0000256" key="3">
    <source>
        <dbReference type="ARBA" id="ARBA00022553"/>
    </source>
</evidence>
<dbReference type="InterPro" id="IPR036890">
    <property type="entry name" value="HATPase_C_sf"/>
</dbReference>
<keyword evidence="4" id="KW-0808">Transferase</keyword>
<dbReference type="GO" id="GO:0000155">
    <property type="term" value="F:phosphorelay sensor kinase activity"/>
    <property type="evidence" value="ECO:0007669"/>
    <property type="project" value="InterPro"/>
</dbReference>
<evidence type="ECO:0000256" key="4">
    <source>
        <dbReference type="ARBA" id="ARBA00022679"/>
    </source>
</evidence>
<dbReference type="SMART" id="SM00387">
    <property type="entry name" value="HATPase_c"/>
    <property type="match status" value="1"/>
</dbReference>
<keyword evidence="12" id="KW-0175">Coiled coil</keyword>
<keyword evidence="14" id="KW-1133">Transmembrane helix</keyword>
<keyword evidence="14" id="KW-0472">Membrane</keyword>
<dbReference type="Proteomes" id="UP000232638">
    <property type="component" value="Chromosome"/>
</dbReference>
<dbReference type="FunFam" id="3.30.565.10:FF:000010">
    <property type="entry name" value="Sensor histidine kinase RcsC"/>
    <property type="match status" value="1"/>
</dbReference>
<dbReference type="SMART" id="SM00448">
    <property type="entry name" value="REC"/>
    <property type="match status" value="1"/>
</dbReference>
<dbReference type="Pfam" id="PF00072">
    <property type="entry name" value="Response_reg"/>
    <property type="match status" value="2"/>
</dbReference>
<dbReference type="InterPro" id="IPR003594">
    <property type="entry name" value="HATPase_dom"/>
</dbReference>
<dbReference type="InterPro" id="IPR001789">
    <property type="entry name" value="Sig_transdc_resp-reg_receiver"/>
</dbReference>
<dbReference type="FunFam" id="1.10.287.130:FF:000002">
    <property type="entry name" value="Two-component osmosensing histidine kinase"/>
    <property type="match status" value="1"/>
</dbReference>
<keyword evidence="6" id="KW-0418">Kinase</keyword>
<feature type="coiled-coil region" evidence="12">
    <location>
        <begin position="205"/>
        <end position="232"/>
    </location>
</feature>
<name>A0A2K8UEZ1_9GAMM</name>
<feature type="transmembrane region" description="Helical" evidence="14">
    <location>
        <begin position="239"/>
        <end position="257"/>
    </location>
</feature>
<evidence type="ECO:0000313" key="18">
    <source>
        <dbReference type="Proteomes" id="UP000232638"/>
    </source>
</evidence>
<evidence type="ECO:0000256" key="11">
    <source>
        <dbReference type="PROSITE-ProRule" id="PRU00169"/>
    </source>
</evidence>
<keyword evidence="7" id="KW-0067">ATP-binding</keyword>
<dbReference type="EC" id="2.7.13.3" evidence="2"/>